<dbReference type="PANTHER" id="PTHR46577:SF1">
    <property type="entry name" value="HTH-TYPE TRANSCRIPTIONAL REGULATORY PROTEIN GABR"/>
    <property type="match status" value="1"/>
</dbReference>
<dbReference type="Gene3D" id="1.10.10.10">
    <property type="entry name" value="Winged helix-like DNA-binding domain superfamily/Winged helix DNA-binding domain"/>
    <property type="match status" value="1"/>
</dbReference>
<keyword evidence="4 7" id="KW-0238">DNA-binding</keyword>
<dbReference type="InterPro" id="IPR000524">
    <property type="entry name" value="Tscrpt_reg_HTH_GntR"/>
</dbReference>
<dbReference type="Pfam" id="PF00155">
    <property type="entry name" value="Aminotran_1_2"/>
    <property type="match status" value="1"/>
</dbReference>
<keyword evidence="2" id="KW-0663">Pyridoxal phosphate</keyword>
<dbReference type="InterPro" id="IPR051446">
    <property type="entry name" value="HTH_trans_reg/aminotransferase"/>
</dbReference>
<gene>
    <name evidence="7" type="ORF">GA0070621_1213</name>
</gene>
<evidence type="ECO:0000256" key="3">
    <source>
        <dbReference type="ARBA" id="ARBA00023015"/>
    </source>
</evidence>
<dbReference type="EMBL" id="LT594324">
    <property type="protein sequence ID" value="SBT41360.1"/>
    <property type="molecule type" value="Genomic_DNA"/>
</dbReference>
<evidence type="ECO:0000256" key="2">
    <source>
        <dbReference type="ARBA" id="ARBA00022898"/>
    </source>
</evidence>
<dbReference type="PROSITE" id="PS50949">
    <property type="entry name" value="HTH_GNTR"/>
    <property type="match status" value="1"/>
</dbReference>
<keyword evidence="3" id="KW-0805">Transcription regulation</keyword>
<evidence type="ECO:0000313" key="7">
    <source>
        <dbReference type="EMBL" id="SBT41360.1"/>
    </source>
</evidence>
<dbReference type="InterPro" id="IPR015421">
    <property type="entry name" value="PyrdxlP-dep_Trfase_major"/>
</dbReference>
<dbReference type="CDD" id="cd00609">
    <property type="entry name" value="AAT_like"/>
    <property type="match status" value="1"/>
</dbReference>
<dbReference type="GO" id="GO:0008483">
    <property type="term" value="F:transaminase activity"/>
    <property type="evidence" value="ECO:0007669"/>
    <property type="project" value="UniProtKB-KW"/>
</dbReference>
<keyword evidence="8" id="KW-1185">Reference proteome</keyword>
<dbReference type="GO" id="GO:0003700">
    <property type="term" value="F:DNA-binding transcription factor activity"/>
    <property type="evidence" value="ECO:0007669"/>
    <property type="project" value="InterPro"/>
</dbReference>
<dbReference type="InterPro" id="IPR004839">
    <property type="entry name" value="Aminotransferase_I/II_large"/>
</dbReference>
<dbReference type="Proteomes" id="UP000198765">
    <property type="component" value="Chromosome I"/>
</dbReference>
<protein>
    <submittedName>
        <fullName evidence="7">DNA-binding transcriptional regulator, MocR family, contains an aminotransferase domain</fullName>
    </submittedName>
</protein>
<evidence type="ECO:0000313" key="8">
    <source>
        <dbReference type="Proteomes" id="UP000198765"/>
    </source>
</evidence>
<proteinExistence type="inferred from homology"/>
<dbReference type="PANTHER" id="PTHR46577">
    <property type="entry name" value="HTH-TYPE TRANSCRIPTIONAL REGULATORY PROTEIN GABR"/>
    <property type="match status" value="1"/>
</dbReference>
<dbReference type="SUPFAM" id="SSF46785">
    <property type="entry name" value="Winged helix' DNA-binding domain"/>
    <property type="match status" value="1"/>
</dbReference>
<dbReference type="InterPro" id="IPR015424">
    <property type="entry name" value="PyrdxlP-dep_Trfase"/>
</dbReference>
<evidence type="ECO:0000256" key="1">
    <source>
        <dbReference type="ARBA" id="ARBA00005384"/>
    </source>
</evidence>
<accession>A0A1A8ZBK7</accession>
<keyword evidence="5" id="KW-0804">Transcription</keyword>
<organism evidence="7 8">
    <name type="scientific">Micromonospora narathiwatensis</name>
    <dbReference type="NCBI Taxonomy" id="299146"/>
    <lineage>
        <taxon>Bacteria</taxon>
        <taxon>Bacillati</taxon>
        <taxon>Actinomycetota</taxon>
        <taxon>Actinomycetes</taxon>
        <taxon>Micromonosporales</taxon>
        <taxon>Micromonosporaceae</taxon>
        <taxon>Micromonospora</taxon>
    </lineage>
</organism>
<dbReference type="RefSeq" id="WP_091192216.1">
    <property type="nucleotide sequence ID" value="NZ_LT594324.1"/>
</dbReference>
<dbReference type="GO" id="GO:0003677">
    <property type="term" value="F:DNA binding"/>
    <property type="evidence" value="ECO:0007669"/>
    <property type="project" value="UniProtKB-KW"/>
</dbReference>
<dbReference type="CDD" id="cd07377">
    <property type="entry name" value="WHTH_GntR"/>
    <property type="match status" value="1"/>
</dbReference>
<dbReference type="InterPro" id="IPR036388">
    <property type="entry name" value="WH-like_DNA-bd_sf"/>
</dbReference>
<name>A0A1A8ZBK7_9ACTN</name>
<evidence type="ECO:0000256" key="5">
    <source>
        <dbReference type="ARBA" id="ARBA00023163"/>
    </source>
</evidence>
<dbReference type="GO" id="GO:0030170">
    <property type="term" value="F:pyridoxal phosphate binding"/>
    <property type="evidence" value="ECO:0007669"/>
    <property type="project" value="InterPro"/>
</dbReference>
<dbReference type="Pfam" id="PF00392">
    <property type="entry name" value="GntR"/>
    <property type="match status" value="1"/>
</dbReference>
<dbReference type="AlphaFoldDB" id="A0A1A8ZBK7"/>
<dbReference type="OrthoDB" id="3564840at2"/>
<dbReference type="Gene3D" id="3.40.640.10">
    <property type="entry name" value="Type I PLP-dependent aspartate aminotransferase-like (Major domain)"/>
    <property type="match status" value="1"/>
</dbReference>
<evidence type="ECO:0000256" key="4">
    <source>
        <dbReference type="ARBA" id="ARBA00023125"/>
    </source>
</evidence>
<dbReference type="PATRIC" id="fig|299146.4.peg.1255"/>
<feature type="domain" description="HTH gntR-type" evidence="6">
    <location>
        <begin position="13"/>
        <end position="81"/>
    </location>
</feature>
<sequence length="439" mass="45382">MTIWEPAGLSGAGPRYLTLADAIGADIAAGRLGPGDRLPTQRELARRLGVTIATVGRAYQVAARRGLVTGEVGRGTFVTPALAPAAPAAAPVVDVAAVHPPGHGPVHRAVAPILHRIAADPLAVGAEDADAVRHRIAGARWMAHAGWRPDPGTVEVTAGGQHGLAAALAALAQPRQVVVTTELTNPGLLAAARLLRVELATVPSDAAGARPDAVDRLCARRRVAALHLHPTLHNPTGVTMPAERRRELAAVAAAHDLTVIEEDPFGALLPDRPPPVAAWHRRTVHLTGITKTLAPGLRIGYRYAPPSLAEPLRAAAQALAWAPAPLVAEVATELVLGGAAHRLAATRAAELAGRAAIARQLLGDRASAPGPAPFAWVRLDHDAEAVTTAARRRGIAVAGADEFAARRGAPPGLRVSLSADEDTVRTALRALSRLIPAGR</sequence>
<dbReference type="InterPro" id="IPR036390">
    <property type="entry name" value="WH_DNA-bd_sf"/>
</dbReference>
<dbReference type="SUPFAM" id="SSF53383">
    <property type="entry name" value="PLP-dependent transferases"/>
    <property type="match status" value="1"/>
</dbReference>
<dbReference type="InterPro" id="IPR015422">
    <property type="entry name" value="PyrdxlP-dep_Trfase_small"/>
</dbReference>
<dbReference type="SMART" id="SM00345">
    <property type="entry name" value="HTH_GNTR"/>
    <property type="match status" value="1"/>
</dbReference>
<reference evidence="7 8" key="1">
    <citation type="submission" date="2016-06" db="EMBL/GenBank/DDBJ databases">
        <authorList>
            <person name="Kjaerup R.B."/>
            <person name="Dalgaard T.S."/>
            <person name="Juul-Madsen H.R."/>
        </authorList>
    </citation>
    <scope>NUCLEOTIDE SEQUENCE [LARGE SCALE GENOMIC DNA]</scope>
    <source>
        <strain evidence="7 8">DSM 45248</strain>
    </source>
</reference>
<dbReference type="Gene3D" id="3.90.1150.10">
    <property type="entry name" value="Aspartate Aminotransferase, domain 1"/>
    <property type="match status" value="1"/>
</dbReference>
<keyword evidence="7" id="KW-0032">Aminotransferase</keyword>
<keyword evidence="7" id="KW-0808">Transferase</keyword>
<evidence type="ECO:0000259" key="6">
    <source>
        <dbReference type="PROSITE" id="PS50949"/>
    </source>
</evidence>
<comment type="similarity">
    <text evidence="1">In the C-terminal section; belongs to the class-I pyridoxal-phosphate-dependent aminotransferase family.</text>
</comment>